<dbReference type="InterPro" id="IPR052370">
    <property type="entry name" value="Meta-cleavage_hydrolase"/>
</dbReference>
<dbReference type="AlphaFoldDB" id="A0A8K0MNM9"/>
<evidence type="ECO:0000313" key="3">
    <source>
        <dbReference type="EMBL" id="KAF3452030.1"/>
    </source>
</evidence>
<dbReference type="Pfam" id="PF00561">
    <property type="entry name" value="Abhydrolase_1"/>
    <property type="match status" value="1"/>
</dbReference>
<accession>A0A8K0MNM9</accession>
<dbReference type="InterPro" id="IPR029058">
    <property type="entry name" value="AB_hydrolase_fold"/>
</dbReference>
<dbReference type="EMBL" id="VOIH02000003">
    <property type="protein sequence ID" value="KAF3452030.1"/>
    <property type="molecule type" value="Genomic_DNA"/>
</dbReference>
<dbReference type="InterPro" id="IPR000073">
    <property type="entry name" value="AB_hydrolase_1"/>
</dbReference>
<name>A0A8K0MNM9_9ROSA</name>
<organism evidence="3 4">
    <name type="scientific">Rhamnella rubrinervis</name>
    <dbReference type="NCBI Taxonomy" id="2594499"/>
    <lineage>
        <taxon>Eukaryota</taxon>
        <taxon>Viridiplantae</taxon>
        <taxon>Streptophyta</taxon>
        <taxon>Embryophyta</taxon>
        <taxon>Tracheophyta</taxon>
        <taxon>Spermatophyta</taxon>
        <taxon>Magnoliopsida</taxon>
        <taxon>eudicotyledons</taxon>
        <taxon>Gunneridae</taxon>
        <taxon>Pentapetalae</taxon>
        <taxon>rosids</taxon>
        <taxon>fabids</taxon>
        <taxon>Rosales</taxon>
        <taxon>Rhamnaceae</taxon>
        <taxon>rhamnoid group</taxon>
        <taxon>Rhamneae</taxon>
        <taxon>Rhamnella</taxon>
    </lineage>
</organism>
<keyword evidence="1" id="KW-0812">Transmembrane</keyword>
<reference evidence="3" key="1">
    <citation type="submission" date="2020-03" db="EMBL/GenBank/DDBJ databases">
        <title>A high-quality chromosome-level genome assembly of a woody plant with both climbing and erect habits, Rhamnella rubrinervis.</title>
        <authorList>
            <person name="Lu Z."/>
            <person name="Yang Y."/>
            <person name="Zhu X."/>
            <person name="Sun Y."/>
        </authorList>
    </citation>
    <scope>NUCLEOTIDE SEQUENCE</scope>
    <source>
        <strain evidence="3">BYM</strain>
        <tissue evidence="3">Leaf</tissue>
    </source>
</reference>
<dbReference type="Proteomes" id="UP000796880">
    <property type="component" value="Unassembled WGS sequence"/>
</dbReference>
<sequence>MAFSELCYLLSFYLSITVAFFQDLLSFLLNLYQLPVVSLADMCLALYFRLCGLSPCTINVDDQTTMHFWTADHSQLKKPNLVMIHGYGGNSRWQFMRQVGFLSKTFNLHIPDLIFFGNSYTTRPDRTEIFQAKCVFEGLKRLGVDRFAIYAISYGGFVAYRMAKMYPKEVGKVVIVSCGIVFTEEQKGEHLKKIGRDALKILVPENPHDLRLLVNLSVYKCDPFMWVPDYFYGKFINLVYKEHKKEKIEMVEYMLTQKADPNLPILTQETLIVWGEEDKVFPVYLAYELQRHLGSKSKVEIIKDTGHAVNIDAPESLNALITSFVLGSS</sequence>
<feature type="domain" description="AB hydrolase-1" evidence="2">
    <location>
        <begin position="79"/>
        <end position="314"/>
    </location>
</feature>
<evidence type="ECO:0000259" key="2">
    <source>
        <dbReference type="Pfam" id="PF00561"/>
    </source>
</evidence>
<dbReference type="SUPFAM" id="SSF53474">
    <property type="entry name" value="alpha/beta-Hydrolases"/>
    <property type="match status" value="1"/>
</dbReference>
<dbReference type="PRINTS" id="PR00111">
    <property type="entry name" value="ABHYDROLASE"/>
</dbReference>
<dbReference type="PANTHER" id="PTHR43139">
    <property type="entry name" value="SI:DKEY-122A22.2"/>
    <property type="match status" value="1"/>
</dbReference>
<dbReference type="Gene3D" id="3.40.50.1820">
    <property type="entry name" value="alpha/beta hydrolase"/>
    <property type="match status" value="1"/>
</dbReference>
<comment type="caution">
    <text evidence="3">The sequence shown here is derived from an EMBL/GenBank/DDBJ whole genome shotgun (WGS) entry which is preliminary data.</text>
</comment>
<evidence type="ECO:0000313" key="4">
    <source>
        <dbReference type="Proteomes" id="UP000796880"/>
    </source>
</evidence>
<feature type="transmembrane region" description="Helical" evidence="1">
    <location>
        <begin position="12"/>
        <end position="32"/>
    </location>
</feature>
<keyword evidence="1" id="KW-1133">Transmembrane helix</keyword>
<gene>
    <name evidence="3" type="ORF">FNV43_RR08126</name>
</gene>
<dbReference type="OrthoDB" id="6431331at2759"/>
<keyword evidence="4" id="KW-1185">Reference proteome</keyword>
<evidence type="ECO:0000256" key="1">
    <source>
        <dbReference type="SAM" id="Phobius"/>
    </source>
</evidence>
<protein>
    <recommendedName>
        <fullName evidence="2">AB hydrolase-1 domain-containing protein</fullName>
    </recommendedName>
</protein>
<keyword evidence="1" id="KW-0472">Membrane</keyword>
<proteinExistence type="predicted"/>
<dbReference type="PANTHER" id="PTHR43139:SF37">
    <property type="entry name" value="ALPHA_BETA-HYDROLASES SUPERFAMILY PROTEIN"/>
    <property type="match status" value="1"/>
</dbReference>